<protein>
    <submittedName>
        <fullName evidence="2">Uncharacterized protein</fullName>
    </submittedName>
</protein>
<evidence type="ECO:0000313" key="2">
    <source>
        <dbReference type="EMBL" id="KER31974.1"/>
    </source>
</evidence>
<dbReference type="OrthoDB" id="6248590at2759"/>
<reference evidence="2 3" key="1">
    <citation type="submission" date="2013-11" db="EMBL/GenBank/DDBJ databases">
        <title>Opisthorchis viverrini - life in the bile duct.</title>
        <authorList>
            <person name="Young N.D."/>
            <person name="Nagarajan N."/>
            <person name="Lin S.J."/>
            <person name="Korhonen P.K."/>
            <person name="Jex A.R."/>
            <person name="Hall R.S."/>
            <person name="Safavi-Hemami H."/>
            <person name="Kaewkong W."/>
            <person name="Bertrand D."/>
            <person name="Gao S."/>
            <person name="Seet Q."/>
            <person name="Wongkham S."/>
            <person name="Teh B.T."/>
            <person name="Wongkham C."/>
            <person name="Intapan P.M."/>
            <person name="Maleewong W."/>
            <person name="Yang X."/>
            <person name="Hu M."/>
            <person name="Wang Z."/>
            <person name="Hofmann A."/>
            <person name="Sternberg P.W."/>
            <person name="Tan P."/>
            <person name="Wang J."/>
            <person name="Gasser R.B."/>
        </authorList>
    </citation>
    <scope>NUCLEOTIDE SEQUENCE [LARGE SCALE GENOMIC DNA]</scope>
</reference>
<dbReference type="AlphaFoldDB" id="A0A075AIP1"/>
<dbReference type="RefSeq" id="XP_009164296.1">
    <property type="nucleotide sequence ID" value="XM_009166032.1"/>
</dbReference>
<accession>A0A075AIP1</accession>
<organism evidence="2 3">
    <name type="scientific">Opisthorchis viverrini</name>
    <name type="common">Southeast Asian liver fluke</name>
    <dbReference type="NCBI Taxonomy" id="6198"/>
    <lineage>
        <taxon>Eukaryota</taxon>
        <taxon>Metazoa</taxon>
        <taxon>Spiralia</taxon>
        <taxon>Lophotrochozoa</taxon>
        <taxon>Platyhelminthes</taxon>
        <taxon>Trematoda</taxon>
        <taxon>Digenea</taxon>
        <taxon>Opisthorchiida</taxon>
        <taxon>Opisthorchiata</taxon>
        <taxon>Opisthorchiidae</taxon>
        <taxon>Opisthorchis</taxon>
    </lineage>
</organism>
<sequence length="226" mass="25362">MDPAYFRFLNVTVPRYMLSGALILVNFFHEIQQDTPVVNGLGSNERLYQNSLEFYTIGLSGQVEVTVFVRRNPAKPSQVCPYLRQPVICQVFQTIRLARLLRMCTPGPQFILIEVACRGTPVPDPWISTQSVSGRDFDEDFSPTIKFCLKDKLPRSTTSFSVCPFVCSCRALYVGRTKRHLSHGMGEHNPVSLSGRGKKPGPSPIASHLAETTHVTEKEQAFQSRI</sequence>
<dbReference type="Proteomes" id="UP000054324">
    <property type="component" value="Unassembled WGS sequence"/>
</dbReference>
<dbReference type="KEGG" id="ovi:T265_01906"/>
<evidence type="ECO:0000313" key="3">
    <source>
        <dbReference type="Proteomes" id="UP000054324"/>
    </source>
</evidence>
<name>A0A075AIP1_OPIVI</name>
<dbReference type="GeneID" id="20316094"/>
<dbReference type="CTD" id="20316094"/>
<evidence type="ECO:0000256" key="1">
    <source>
        <dbReference type="SAM" id="MobiDB-lite"/>
    </source>
</evidence>
<keyword evidence="3" id="KW-1185">Reference proteome</keyword>
<dbReference type="EMBL" id="KL596639">
    <property type="protein sequence ID" value="KER31974.1"/>
    <property type="molecule type" value="Genomic_DNA"/>
</dbReference>
<feature type="region of interest" description="Disordered" evidence="1">
    <location>
        <begin position="184"/>
        <end position="226"/>
    </location>
</feature>
<proteinExistence type="predicted"/>
<gene>
    <name evidence="2" type="ORF">T265_01906</name>
</gene>